<feature type="compositionally biased region" description="Polar residues" evidence="3">
    <location>
        <begin position="383"/>
        <end position="392"/>
    </location>
</feature>
<feature type="domain" description="C-JID" evidence="4">
    <location>
        <begin position="252"/>
        <end position="368"/>
    </location>
</feature>
<dbReference type="InterPro" id="IPR050715">
    <property type="entry name" value="LRR-SigEffector_domain"/>
</dbReference>
<dbReference type="Pfam" id="PF23598">
    <property type="entry name" value="LRR_14"/>
    <property type="match status" value="1"/>
</dbReference>
<dbReference type="Proteomes" id="UP000824120">
    <property type="component" value="Chromosome 11"/>
</dbReference>
<dbReference type="InterPro" id="IPR045344">
    <property type="entry name" value="C-JID"/>
</dbReference>
<evidence type="ECO:0000259" key="4">
    <source>
        <dbReference type="Pfam" id="PF20160"/>
    </source>
</evidence>
<name>A0A9J5WG64_SOLCO</name>
<keyword evidence="7" id="KW-1185">Reference proteome</keyword>
<protein>
    <submittedName>
        <fullName evidence="6">Uncharacterized protein</fullName>
    </submittedName>
</protein>
<dbReference type="EMBL" id="JACXVP010000011">
    <property type="protein sequence ID" value="KAG5574220.1"/>
    <property type="molecule type" value="Genomic_DNA"/>
</dbReference>
<dbReference type="PANTHER" id="PTHR45752">
    <property type="entry name" value="LEUCINE-RICH REPEAT-CONTAINING"/>
    <property type="match status" value="1"/>
</dbReference>
<evidence type="ECO:0000256" key="1">
    <source>
        <dbReference type="ARBA" id="ARBA00022614"/>
    </source>
</evidence>
<dbReference type="InterPro" id="IPR055414">
    <property type="entry name" value="LRR_R13L4/SHOC2-like"/>
</dbReference>
<gene>
    <name evidence="6" type="ORF">H5410_054354</name>
</gene>
<dbReference type="InterPro" id="IPR032675">
    <property type="entry name" value="LRR_dom_sf"/>
</dbReference>
<evidence type="ECO:0000256" key="2">
    <source>
        <dbReference type="ARBA" id="ARBA00022737"/>
    </source>
</evidence>
<dbReference type="PROSITE" id="PS51450">
    <property type="entry name" value="LRR"/>
    <property type="match status" value="1"/>
</dbReference>
<evidence type="ECO:0000313" key="6">
    <source>
        <dbReference type="EMBL" id="KAG5574220.1"/>
    </source>
</evidence>
<dbReference type="AlphaFoldDB" id="A0A9J5WG64"/>
<dbReference type="InterPro" id="IPR001611">
    <property type="entry name" value="Leu-rich_rpt"/>
</dbReference>
<dbReference type="InterPro" id="IPR003591">
    <property type="entry name" value="Leu-rich_rpt_typical-subtyp"/>
</dbReference>
<dbReference type="Gene3D" id="3.80.10.10">
    <property type="entry name" value="Ribonuclease Inhibitor"/>
    <property type="match status" value="2"/>
</dbReference>
<feature type="domain" description="Disease resistance R13L4/SHOC-2-like LRR" evidence="5">
    <location>
        <begin position="134"/>
        <end position="234"/>
    </location>
</feature>
<reference evidence="6 7" key="1">
    <citation type="submission" date="2020-09" db="EMBL/GenBank/DDBJ databases">
        <title>De no assembly of potato wild relative species, Solanum commersonii.</title>
        <authorList>
            <person name="Cho K."/>
        </authorList>
    </citation>
    <scope>NUCLEOTIDE SEQUENCE [LARGE SCALE GENOMIC DNA]</scope>
    <source>
        <strain evidence="6">LZ3.2</strain>
        <tissue evidence="6">Leaf</tissue>
    </source>
</reference>
<evidence type="ECO:0000256" key="3">
    <source>
        <dbReference type="SAM" id="MobiDB-lite"/>
    </source>
</evidence>
<evidence type="ECO:0000259" key="5">
    <source>
        <dbReference type="Pfam" id="PF23598"/>
    </source>
</evidence>
<dbReference type="Pfam" id="PF20160">
    <property type="entry name" value="C-JID"/>
    <property type="match status" value="1"/>
</dbReference>
<proteinExistence type="predicted"/>
<dbReference type="OrthoDB" id="2018313at2759"/>
<organism evidence="6 7">
    <name type="scientific">Solanum commersonii</name>
    <name type="common">Commerson's wild potato</name>
    <name type="synonym">Commerson's nightshade</name>
    <dbReference type="NCBI Taxonomy" id="4109"/>
    <lineage>
        <taxon>Eukaryota</taxon>
        <taxon>Viridiplantae</taxon>
        <taxon>Streptophyta</taxon>
        <taxon>Embryophyta</taxon>
        <taxon>Tracheophyta</taxon>
        <taxon>Spermatophyta</taxon>
        <taxon>Magnoliopsida</taxon>
        <taxon>eudicotyledons</taxon>
        <taxon>Gunneridae</taxon>
        <taxon>Pentapetalae</taxon>
        <taxon>asterids</taxon>
        <taxon>lamiids</taxon>
        <taxon>Solanales</taxon>
        <taxon>Solanaceae</taxon>
        <taxon>Solanoideae</taxon>
        <taxon>Solaneae</taxon>
        <taxon>Solanum</taxon>
    </lineage>
</organism>
<evidence type="ECO:0000313" key="7">
    <source>
        <dbReference type="Proteomes" id="UP000824120"/>
    </source>
</evidence>
<dbReference type="SMART" id="SM00369">
    <property type="entry name" value="LRR_TYP"/>
    <property type="match status" value="2"/>
</dbReference>
<comment type="caution">
    <text evidence="6">The sequence shown here is derived from an EMBL/GenBank/DDBJ whole genome shotgun (WGS) entry which is preliminary data.</text>
</comment>
<dbReference type="PANTHER" id="PTHR45752:SF195">
    <property type="entry name" value="LEUCINE-RICH REPEAT (LRR) FAMILY PROTEIN-RELATED"/>
    <property type="match status" value="1"/>
</dbReference>
<feature type="region of interest" description="Disordered" evidence="3">
    <location>
        <begin position="372"/>
        <end position="392"/>
    </location>
</feature>
<accession>A0A9J5WG64</accession>
<sequence>MQQFKSLRRIDLSHSKSLKRTPDFKGMPNLEYLYLQGCRSLEEVHHSLKYCRKLIKLNLCECKSLERFPYVNVESLNLDYCSSLEKFPGISGIMKQGTATKIMTSYSGNGMETCITSKQHFYCNIIDGGLLEDIGCLSSLESLDLSYCNIIDGGLLEDIGSLSSLKHLNLSGNNFEHLPRSIAQLGSLQSLDLSDCKRLTQLPEFPQKLDTIDVDWSNASICNSLFQNMSSLQHDICSSDSLSLRVFGSLQEVSVPSWFKYQGMGTSVSVDLPENWYESDKFLGFVQFALSNNPRCDINFLLVPLGGLWDASNANEKTPNDYGCIKLDFIGETDDAFGETNDDFEETDDDFGENMKFGVRLLYKNESEHCIGKRKSRYEEEATCSSSKKQRP</sequence>
<dbReference type="SUPFAM" id="SSF52058">
    <property type="entry name" value="L domain-like"/>
    <property type="match status" value="1"/>
</dbReference>
<keyword evidence="2" id="KW-0677">Repeat</keyword>
<keyword evidence="1" id="KW-0433">Leucine-rich repeat</keyword>
<dbReference type="GO" id="GO:0006952">
    <property type="term" value="P:defense response"/>
    <property type="evidence" value="ECO:0007669"/>
    <property type="project" value="UniProtKB-ARBA"/>
</dbReference>
<dbReference type="GO" id="GO:0051707">
    <property type="term" value="P:response to other organism"/>
    <property type="evidence" value="ECO:0007669"/>
    <property type="project" value="UniProtKB-ARBA"/>
</dbReference>